<dbReference type="Proteomes" id="UP000199400">
    <property type="component" value="Unassembled WGS sequence"/>
</dbReference>
<keyword evidence="2" id="KW-1185">Reference proteome</keyword>
<sequence length="53" mass="5655">MTVAVPETRWSTLTAEGHTWLLDVKQASAAGADPWSARLAFAIVRLDPAASMS</sequence>
<proteinExistence type="predicted"/>
<protein>
    <submittedName>
        <fullName evidence="1">Uncharacterized protein</fullName>
    </submittedName>
</protein>
<evidence type="ECO:0000313" key="2">
    <source>
        <dbReference type="Proteomes" id="UP000199400"/>
    </source>
</evidence>
<name>A0A1I1ZKV0_9BACT</name>
<reference evidence="2" key="1">
    <citation type="submission" date="2016-10" db="EMBL/GenBank/DDBJ databases">
        <authorList>
            <person name="Varghese N."/>
            <person name="Submissions S."/>
        </authorList>
    </citation>
    <scope>NUCLEOTIDE SEQUENCE [LARGE SCALE GENOMIC DNA]</scope>
    <source>
        <strain evidence="2">ATCC 25963</strain>
    </source>
</reference>
<dbReference type="EMBL" id="FOMX01000012">
    <property type="protein sequence ID" value="SFE32232.1"/>
    <property type="molecule type" value="Genomic_DNA"/>
</dbReference>
<organism evidence="1 2">
    <name type="scientific">Nannocystis exedens</name>
    <dbReference type="NCBI Taxonomy" id="54"/>
    <lineage>
        <taxon>Bacteria</taxon>
        <taxon>Pseudomonadati</taxon>
        <taxon>Myxococcota</taxon>
        <taxon>Polyangia</taxon>
        <taxon>Nannocystales</taxon>
        <taxon>Nannocystaceae</taxon>
        <taxon>Nannocystis</taxon>
    </lineage>
</organism>
<gene>
    <name evidence="1" type="ORF">SAMN02745121_03825</name>
</gene>
<dbReference type="RefSeq" id="WP_170136473.1">
    <property type="nucleotide sequence ID" value="NZ_FOMX01000012.1"/>
</dbReference>
<dbReference type="AlphaFoldDB" id="A0A1I1ZKV0"/>
<evidence type="ECO:0000313" key="1">
    <source>
        <dbReference type="EMBL" id="SFE32232.1"/>
    </source>
</evidence>
<accession>A0A1I1ZKV0</accession>